<keyword evidence="2" id="KW-0732">Signal</keyword>
<proteinExistence type="predicted"/>
<reference evidence="3 4" key="1">
    <citation type="journal article" date="2019" name="Int. J. Syst. Evol. Microbiol.">
        <title>The Global Catalogue of Microorganisms (GCM) 10K type strain sequencing project: providing services to taxonomists for standard genome sequencing and annotation.</title>
        <authorList>
            <consortium name="The Broad Institute Genomics Platform"/>
            <consortium name="The Broad Institute Genome Sequencing Center for Infectious Disease"/>
            <person name="Wu L."/>
            <person name="Ma J."/>
        </authorList>
    </citation>
    <scope>NUCLEOTIDE SEQUENCE [LARGE SCALE GENOMIC DNA]</scope>
    <source>
        <strain evidence="3 4">JCM 12696</strain>
    </source>
</reference>
<feature type="chain" id="PRO_5046653436" description="Lipoprotein" evidence="2">
    <location>
        <begin position="27"/>
        <end position="174"/>
    </location>
</feature>
<feature type="signal peptide" evidence="2">
    <location>
        <begin position="1"/>
        <end position="26"/>
    </location>
</feature>
<organism evidence="3 4">
    <name type="scientific">Streptomyces hebeiensis</name>
    <dbReference type="NCBI Taxonomy" id="229486"/>
    <lineage>
        <taxon>Bacteria</taxon>
        <taxon>Bacillati</taxon>
        <taxon>Actinomycetota</taxon>
        <taxon>Actinomycetes</taxon>
        <taxon>Kitasatosporales</taxon>
        <taxon>Streptomycetaceae</taxon>
        <taxon>Streptomyces</taxon>
    </lineage>
</organism>
<dbReference type="EMBL" id="BAAAKV010000026">
    <property type="protein sequence ID" value="GAA1172128.1"/>
    <property type="molecule type" value="Genomic_DNA"/>
</dbReference>
<protein>
    <recommendedName>
        <fullName evidence="5">Lipoprotein</fullName>
    </recommendedName>
</protein>
<dbReference type="Proteomes" id="UP001501371">
    <property type="component" value="Unassembled WGS sequence"/>
</dbReference>
<gene>
    <name evidence="3" type="ORF">GCM10009654_31680</name>
</gene>
<dbReference type="PROSITE" id="PS51257">
    <property type="entry name" value="PROKAR_LIPOPROTEIN"/>
    <property type="match status" value="1"/>
</dbReference>
<sequence length="174" mass="16840">MRKLVRTSVAAAGLVAALSLSLTGCGGGDDGSDKDGGGASSPSGAGADSGSGSGPDSGPDGGADSGGLEGSWAGLSDGHAVVLGVKKAKVMLVAAEHVCQGGVEDMGGEPMLNLTCDDGNTDRTMGTIESNDGKKLVVSWEGGKKDTLTKTADGKLPAGEGGLPTDLPKDLPTG</sequence>
<evidence type="ECO:0000256" key="2">
    <source>
        <dbReference type="SAM" id="SignalP"/>
    </source>
</evidence>
<evidence type="ECO:0008006" key="5">
    <source>
        <dbReference type="Google" id="ProtNLM"/>
    </source>
</evidence>
<accession>A0ABN1UV20</accession>
<feature type="region of interest" description="Disordered" evidence="1">
    <location>
        <begin position="28"/>
        <end position="71"/>
    </location>
</feature>
<evidence type="ECO:0000256" key="1">
    <source>
        <dbReference type="SAM" id="MobiDB-lite"/>
    </source>
</evidence>
<evidence type="ECO:0000313" key="4">
    <source>
        <dbReference type="Proteomes" id="UP001501371"/>
    </source>
</evidence>
<feature type="region of interest" description="Disordered" evidence="1">
    <location>
        <begin position="143"/>
        <end position="174"/>
    </location>
</feature>
<feature type="compositionally biased region" description="Gly residues" evidence="1">
    <location>
        <begin position="47"/>
        <end position="69"/>
    </location>
</feature>
<comment type="caution">
    <text evidence="3">The sequence shown here is derived from an EMBL/GenBank/DDBJ whole genome shotgun (WGS) entry which is preliminary data.</text>
</comment>
<name>A0ABN1UV20_9ACTN</name>
<keyword evidence="4" id="KW-1185">Reference proteome</keyword>
<evidence type="ECO:0000313" key="3">
    <source>
        <dbReference type="EMBL" id="GAA1172128.1"/>
    </source>
</evidence>